<dbReference type="Gene3D" id="3.40.109.10">
    <property type="entry name" value="NADH Oxidase"/>
    <property type="match status" value="1"/>
</dbReference>
<dbReference type="Proteomes" id="UP000604475">
    <property type="component" value="Unassembled WGS sequence"/>
</dbReference>
<accession>A0A937RD42</accession>
<evidence type="ECO:0000256" key="1">
    <source>
        <dbReference type="SAM" id="Phobius"/>
    </source>
</evidence>
<keyword evidence="4" id="KW-1185">Reference proteome</keyword>
<dbReference type="InterPro" id="IPR020051">
    <property type="entry name" value="SagB-type_dehydrogenase"/>
</dbReference>
<dbReference type="SUPFAM" id="SSF55469">
    <property type="entry name" value="FMN-dependent nitroreductase-like"/>
    <property type="match status" value="1"/>
</dbReference>
<keyword evidence="1" id="KW-0812">Transmembrane</keyword>
<keyword evidence="1" id="KW-1133">Transmembrane helix</keyword>
<dbReference type="RefSeq" id="WP_202998994.1">
    <property type="nucleotide sequence ID" value="NZ_JADWYU010000195.1"/>
</dbReference>
<dbReference type="PANTHER" id="PTHR43745">
    <property type="entry name" value="NITROREDUCTASE MJ1384-RELATED"/>
    <property type="match status" value="1"/>
</dbReference>
<feature type="domain" description="Nitroreductase" evidence="2">
    <location>
        <begin position="104"/>
        <end position="289"/>
    </location>
</feature>
<proteinExistence type="predicted"/>
<dbReference type="GO" id="GO:0016491">
    <property type="term" value="F:oxidoreductase activity"/>
    <property type="evidence" value="ECO:0007669"/>
    <property type="project" value="InterPro"/>
</dbReference>
<comment type="caution">
    <text evidence="3">The sequence shown here is derived from an EMBL/GenBank/DDBJ whole genome shotgun (WGS) entry which is preliminary data.</text>
</comment>
<feature type="transmembrane region" description="Helical" evidence="1">
    <location>
        <begin position="206"/>
        <end position="225"/>
    </location>
</feature>
<organism evidence="3 4">
    <name type="scientific">Frankia nepalensis</name>
    <dbReference type="NCBI Taxonomy" id="1836974"/>
    <lineage>
        <taxon>Bacteria</taxon>
        <taxon>Bacillati</taxon>
        <taxon>Actinomycetota</taxon>
        <taxon>Actinomycetes</taxon>
        <taxon>Frankiales</taxon>
        <taxon>Frankiaceae</taxon>
        <taxon>Frankia</taxon>
    </lineage>
</organism>
<sequence length="293" mass="31540">MTTTPDVIEVDDTTMAAALGVRPCDLAALRSVADASRPEPDAAPLRVQDLIHSRLRSAACDDMIDPRKLLTARPHPVERSVAGLPLIDLPEPVPLPEIPLGEVIERRHSSTTHSSEPLPLATLAGLLDGAAGVRDRRYAYNTRNFPFRRAPSAGGLAPVDIFVVSNAVDGLPQGLYYYRPSTSQLATVDTGVMRSKLVELGIAADWLFYAPVVLMLGISMPRVAWKYGARSYRYVHVDLGVLTQNLYLVGTALGLSTCAVAAFDDDAANELTRLDGRDEFVSLMFACGKPSGG</sequence>
<name>A0A937RD42_9ACTN</name>
<gene>
    <name evidence="3" type="ORF">I7412_11015</name>
</gene>
<evidence type="ECO:0000313" key="3">
    <source>
        <dbReference type="EMBL" id="MBL7627687.1"/>
    </source>
</evidence>
<evidence type="ECO:0000259" key="2">
    <source>
        <dbReference type="Pfam" id="PF00881"/>
    </source>
</evidence>
<dbReference type="CDD" id="cd02142">
    <property type="entry name" value="McbC_SagB-like_oxidoreductase"/>
    <property type="match status" value="1"/>
</dbReference>
<dbReference type="InterPro" id="IPR000415">
    <property type="entry name" value="Nitroreductase-like"/>
</dbReference>
<dbReference type="AlphaFoldDB" id="A0A937RD42"/>
<dbReference type="PANTHER" id="PTHR43745:SF2">
    <property type="entry name" value="NITROREDUCTASE MJ1384-RELATED"/>
    <property type="match status" value="1"/>
</dbReference>
<evidence type="ECO:0000313" key="4">
    <source>
        <dbReference type="Proteomes" id="UP000604475"/>
    </source>
</evidence>
<dbReference type="Pfam" id="PF00881">
    <property type="entry name" value="Nitroreductase"/>
    <property type="match status" value="1"/>
</dbReference>
<dbReference type="NCBIfam" id="TIGR03605">
    <property type="entry name" value="antibiot_sagB"/>
    <property type="match status" value="1"/>
</dbReference>
<keyword evidence="1" id="KW-0472">Membrane</keyword>
<dbReference type="InterPro" id="IPR052544">
    <property type="entry name" value="Bacteriocin_Proc_Enz"/>
</dbReference>
<protein>
    <submittedName>
        <fullName evidence="3">SagB family peptide dehydrogenase</fullName>
    </submittedName>
</protein>
<reference evidence="3" key="1">
    <citation type="submission" date="2020-12" db="EMBL/GenBank/DDBJ databases">
        <title>Genomic characterization of non-nitrogen-fixing Frankia strains.</title>
        <authorList>
            <person name="Carlos-Shanley C."/>
            <person name="Guerra T."/>
            <person name="Hahn D."/>
        </authorList>
    </citation>
    <scope>NUCLEOTIDE SEQUENCE</scope>
    <source>
        <strain evidence="3">CN6</strain>
    </source>
</reference>
<dbReference type="EMBL" id="JAEACQ010000163">
    <property type="protein sequence ID" value="MBL7627687.1"/>
    <property type="molecule type" value="Genomic_DNA"/>
</dbReference>
<dbReference type="InterPro" id="IPR029479">
    <property type="entry name" value="Nitroreductase"/>
</dbReference>
<feature type="transmembrane region" description="Helical" evidence="1">
    <location>
        <begin position="246"/>
        <end position="263"/>
    </location>
</feature>